<evidence type="ECO:0000313" key="2">
    <source>
        <dbReference type="Proteomes" id="UP000636888"/>
    </source>
</evidence>
<gene>
    <name evidence="1" type="ORF">JFN93_17675</name>
</gene>
<accession>A0A8J7M0U7</accession>
<dbReference type="RefSeq" id="WP_199385457.1">
    <property type="nucleotide sequence ID" value="NZ_JAEMHM010000015.1"/>
</dbReference>
<name>A0A8J7M0U7_9BACT</name>
<dbReference type="Proteomes" id="UP000636888">
    <property type="component" value="Unassembled WGS sequence"/>
</dbReference>
<dbReference type="AlphaFoldDB" id="A0A8J7M0U7"/>
<protein>
    <submittedName>
        <fullName evidence="1">Uncharacterized protein</fullName>
    </submittedName>
</protein>
<evidence type="ECO:0000313" key="1">
    <source>
        <dbReference type="EMBL" id="MBJ6726545.1"/>
    </source>
</evidence>
<dbReference type="EMBL" id="JAEMHM010000015">
    <property type="protein sequence ID" value="MBJ6726545.1"/>
    <property type="molecule type" value="Genomic_DNA"/>
</dbReference>
<proteinExistence type="predicted"/>
<reference evidence="1" key="1">
    <citation type="submission" date="2020-12" db="EMBL/GenBank/DDBJ databases">
        <title>Geomonas sp. Red875, isolated from river sediment.</title>
        <authorList>
            <person name="Xu Z."/>
            <person name="Zhang Z."/>
            <person name="Masuda Y."/>
            <person name="Itoh H."/>
            <person name="Senoo K."/>
        </authorList>
    </citation>
    <scope>NUCLEOTIDE SEQUENCE</scope>
    <source>
        <strain evidence="1">Red875</strain>
    </source>
</reference>
<comment type="caution">
    <text evidence="1">The sequence shown here is derived from an EMBL/GenBank/DDBJ whole genome shotgun (WGS) entry which is preliminary data.</text>
</comment>
<sequence length="118" mass="13545">MEIPVFNLEVSVFNVEMGITSAMMGIFHLKMPQVQPDDTCLLPKQSRAPSRSCVWYWYKCGITDVTTPLFQQDMDVIRQGYVHVSVDDVRRQQDHAHRQGEDAHHRLEVCGSSSLVIR</sequence>
<keyword evidence="2" id="KW-1185">Reference proteome</keyword>
<organism evidence="1 2">
    <name type="scientific">Geomesophilobacter sediminis</name>
    <dbReference type="NCBI Taxonomy" id="2798584"/>
    <lineage>
        <taxon>Bacteria</taxon>
        <taxon>Pseudomonadati</taxon>
        <taxon>Thermodesulfobacteriota</taxon>
        <taxon>Desulfuromonadia</taxon>
        <taxon>Geobacterales</taxon>
        <taxon>Geobacteraceae</taxon>
        <taxon>Geomesophilobacter</taxon>
    </lineage>
</organism>